<dbReference type="EC" id="3.1.21.4" evidence="1"/>
<keyword evidence="1" id="KW-1035">Host cytoplasm</keyword>
<keyword evidence="1" id="KW-0547">Nucleotide-binding</keyword>
<dbReference type="InterPro" id="IPR046454">
    <property type="entry name" value="GpA_endonuclease"/>
</dbReference>
<feature type="region of interest" description="Disordered" evidence="2">
    <location>
        <begin position="597"/>
        <end position="619"/>
    </location>
</feature>
<dbReference type="GO" id="GO:0005524">
    <property type="term" value="F:ATP binding"/>
    <property type="evidence" value="ECO:0007669"/>
    <property type="project" value="UniProtKB-UniRule"/>
</dbReference>
<comment type="catalytic activity">
    <reaction evidence="1">
        <text>Endonucleolytic cleavage of DNA to give specific double-stranded fragments with terminal 5'-phosphates.</text>
        <dbReference type="EC" id="3.1.21.4"/>
    </reaction>
</comment>
<dbReference type="PANTHER" id="PTHR34413:SF2">
    <property type="entry name" value="PROPHAGE TAIL FIBER ASSEMBLY PROTEIN HOMOLOG TFAE-RELATED"/>
    <property type="match status" value="1"/>
</dbReference>
<feature type="active site" description="For ATPase activity" evidence="1">
    <location>
        <position position="181"/>
    </location>
</feature>
<keyword evidence="1" id="KW-0378">Hydrolase</keyword>
<dbReference type="GO" id="GO:0016887">
    <property type="term" value="F:ATP hydrolysis activity"/>
    <property type="evidence" value="ECO:0007669"/>
    <property type="project" value="UniProtKB-UniRule"/>
</dbReference>
<dbReference type="InterPro" id="IPR027417">
    <property type="entry name" value="P-loop_NTPase"/>
</dbReference>
<comment type="caution">
    <text evidence="1">Lacks conserved residue(s) required for the propagation of feature annotation.</text>
</comment>
<organism evidence="4">
    <name type="scientific">Myoviridae sp. ctp7F23</name>
    <dbReference type="NCBI Taxonomy" id="2825174"/>
    <lineage>
        <taxon>Viruses</taxon>
        <taxon>Duplodnaviria</taxon>
        <taxon>Heunggongvirae</taxon>
        <taxon>Uroviricota</taxon>
        <taxon>Caudoviricetes</taxon>
    </lineage>
</organism>
<sequence>MYMELKRKRIQIRKYSVAEYQKEAMRQLQPPENLTVSEWAEKYRMLDSKTSAMPGPWRNEKTPYLKEIMDEFINYDTEEIIFCKPSQVGGTEAMQNMLGYVIQQDPSPTLIVYPTDTLAESISKNRLEPMIRASKPLRKLYNENESSKLELQFDGMYLSLNGANSPSALASKAIKYLFLDEVDKYPGASKKEADPIRLARERTKTFTNQRKIYMTSTPTLQTGHIWQALQGADIEKHYFVPCPHCGEYIELKFSNLRFPSGDDLDNSERADMAVYVCQECGCKITDQDRDNMIRYGEWREVRRNTKASKKVAFWINTLYSPFVRFSEIVKEFLDSKDNPDLLQNFVNSWLAEPWEDTKLKTDADMVMERQTDLPQLVVPSWARYLTAGVDVQETCLYWTIRAWGPYITSQNIAHGQALSFQDIESTMNTPYLTESGEQVIVSLCLIDSGYDADSTYDFCATNSEWAMPVKGASNPMMSHFKTSKINKVDSKAYGMNLVLVDGDKYKDMIASRMRKDNGKGAWMVYEGCDREYAEQVTSEHKVNEKSGSRIVQRWRPKHSHIDNHYLDCEVYSLAAADILGVRMLHLQVEAERKEQLQRQQEERQETPEENWIRANEQWV</sequence>
<keyword evidence="1" id="KW-0540">Nuclease</keyword>
<reference evidence="4" key="1">
    <citation type="journal article" date="2021" name="Proc. Natl. Acad. Sci. U.S.A.">
        <title>A Catalog of Tens of Thousands of Viruses from Human Metagenomes Reveals Hidden Associations with Chronic Diseases.</title>
        <authorList>
            <person name="Tisza M.J."/>
            <person name="Buck C.B."/>
        </authorList>
    </citation>
    <scope>NUCLEOTIDE SEQUENCE</scope>
    <source>
        <strain evidence="4">Ctp7F23</strain>
    </source>
</reference>
<keyword evidence="1" id="KW-0255">Endonuclease</keyword>
<keyword evidence="1" id="KW-0231">Viral genome packaging</keyword>
<dbReference type="GO" id="GO:0019073">
    <property type="term" value="P:viral DNA genome packaging"/>
    <property type="evidence" value="ECO:0007669"/>
    <property type="project" value="UniProtKB-UniRule"/>
</dbReference>
<dbReference type="GO" id="GO:0098009">
    <property type="term" value="C:viral terminase, large subunit"/>
    <property type="evidence" value="ECO:0007669"/>
    <property type="project" value="UniProtKB-UniRule"/>
</dbReference>
<name>A0A8S5U8P5_9CAUD</name>
<dbReference type="GO" id="GO:0046872">
    <property type="term" value="F:metal ion binding"/>
    <property type="evidence" value="ECO:0007669"/>
    <property type="project" value="UniProtKB-UniRule"/>
</dbReference>
<dbReference type="HAMAP" id="MF_04144">
    <property type="entry name" value="TERL_LAMBDA"/>
    <property type="match status" value="1"/>
</dbReference>
<dbReference type="InterPro" id="IPR046453">
    <property type="entry name" value="GpA_ATPase"/>
</dbReference>
<feature type="domain" description="Helicase ATP-binding" evidence="3">
    <location>
        <begin position="71"/>
        <end position="236"/>
    </location>
</feature>
<dbReference type="GO" id="GO:0009036">
    <property type="term" value="F:type II site-specific deoxyribonuclease activity"/>
    <property type="evidence" value="ECO:0007669"/>
    <property type="project" value="UniProtKB-UniRule"/>
</dbReference>
<dbReference type="PROSITE" id="PS51192">
    <property type="entry name" value="HELICASE_ATP_BIND_1"/>
    <property type="match status" value="1"/>
</dbReference>
<dbReference type="PANTHER" id="PTHR34413">
    <property type="entry name" value="PROPHAGE TAIL FIBER ASSEMBLY PROTEIN HOMOLOG TFAE-RELATED-RELATED"/>
    <property type="match status" value="1"/>
</dbReference>
<evidence type="ECO:0000259" key="3">
    <source>
        <dbReference type="PROSITE" id="PS51192"/>
    </source>
</evidence>
<accession>A0A8S5U8P5</accession>
<comment type="cofactor">
    <cofactor evidence="1">
        <name>Mg(2+)</name>
        <dbReference type="ChEBI" id="CHEBI:18420"/>
    </cofactor>
</comment>
<dbReference type="Pfam" id="PF05876">
    <property type="entry name" value="GpA_ATPase"/>
    <property type="match status" value="1"/>
</dbReference>
<feature type="compositionally biased region" description="Basic and acidic residues" evidence="2">
    <location>
        <begin position="597"/>
        <end position="606"/>
    </location>
</feature>
<dbReference type="GO" id="GO:0030430">
    <property type="term" value="C:host cell cytoplasm"/>
    <property type="evidence" value="ECO:0007669"/>
    <property type="project" value="UniProtKB-SubCell"/>
</dbReference>
<proteinExistence type="inferred from homology"/>
<comment type="subunit">
    <text evidence="1">Interacts (via N-terminus) with the terminase small subunit (via C-terminus); the active complex is probably heterooligomeric. Interacts (via C-terminus) with the portal protein; this interaction allows the packaging of viral DNA.</text>
</comment>
<comment type="subcellular location">
    <subcellularLocation>
        <location evidence="1">Host cytoplasm</location>
    </subcellularLocation>
    <text evidence="1">The terminase lies at a unique vertex of the procapsid during viral DNA packaging.</text>
</comment>
<keyword evidence="1" id="KW-1188">Viral release from host cell</keyword>
<protein>
    <recommendedName>
        <fullName evidence="1">Terminase, large subunit</fullName>
    </recommendedName>
    <alternativeName>
        <fullName evidence="1">DNA-packaging protein</fullName>
    </alternativeName>
    <alternativeName>
        <fullName evidence="1">Large terminase protein</fullName>
    </alternativeName>
    <domain>
        <recommendedName>
            <fullName evidence="1">Endonuclease</fullName>
            <ecNumber evidence="1">3.1.21.4</ecNumber>
        </recommendedName>
    </domain>
    <domain>
        <recommendedName>
            <fullName evidence="1">ATPase</fullName>
            <ecNumber evidence="1">3.6.4.-</ecNumber>
        </recommendedName>
    </domain>
</protein>
<evidence type="ECO:0000256" key="2">
    <source>
        <dbReference type="SAM" id="MobiDB-lite"/>
    </source>
</evidence>
<keyword evidence="1" id="KW-0479">Metal-binding</keyword>
<keyword evidence="1" id="KW-0067">ATP-binding</keyword>
<dbReference type="EC" id="3.6.4.-" evidence="1"/>
<comment type="similarity">
    <text evidence="1">Belongs to the lambdavirus large terminase family.</text>
</comment>
<comment type="domain">
    <text evidence="1">The N-terminus is involved in the formation of the heterotrimer with the small subunit. The N-terminus part contains the translocase activity involved in DNA packaging. At the N-terminus, there is a high affinity ATPase center that is probably needed for the packaging activity. The Walker A motif of the ATPase center is responsible for interacting with the ATP phosphate and the Q motif governs force generation and the interaction with DNA. The C-terminus contains the site specific endonuclease (cos-cleavage) and strand separation activities required for genome maturation. A second ATPase catalytic site regulates the genome maturation. The C-terminus very end is involved in binding to the procapsid. Contains a basic leucine zipper (bZIP) that may be involved in the formation of the terminase.</text>
</comment>
<dbReference type="InterPro" id="IPR051220">
    <property type="entry name" value="TFA_Chaperone"/>
</dbReference>
<keyword evidence="1" id="KW-0460">Magnesium</keyword>
<evidence type="ECO:0000256" key="1">
    <source>
        <dbReference type="HAMAP-Rule" id="MF_04144"/>
    </source>
</evidence>
<dbReference type="Pfam" id="PF20454">
    <property type="entry name" value="GpA_nuclease"/>
    <property type="match status" value="1"/>
</dbReference>
<feature type="binding site" evidence="1">
    <location>
        <position position="390"/>
    </location>
    <ligand>
        <name>Mg(2+)</name>
        <dbReference type="ChEBI" id="CHEBI:18420"/>
        <note>catalytic; for nuclease activity</note>
    </ligand>
</feature>
<evidence type="ECO:0000313" key="4">
    <source>
        <dbReference type="EMBL" id="DAF90778.1"/>
    </source>
</evidence>
<dbReference type="EMBL" id="BK016037">
    <property type="protein sequence ID" value="DAF90778.1"/>
    <property type="molecule type" value="Genomic_DNA"/>
</dbReference>
<dbReference type="InterPro" id="IPR008866">
    <property type="entry name" value="Phage_lambda_GpA-like"/>
</dbReference>
<comment type="function">
    <text evidence="1">The terminase large subunit acts as an ATP driven molecular motor necessary for viral DNA translocation into empty capsids and as an endonuclease that cuts the viral genome from the concetamer to initiate and to end the packaging reaction. The terminase lies at a unique vertex of the procapsid and is composed of two subunits, a small terminase subunit involved in viral DNA recognition, and a large terminase subunit possessing endonucleolytic and ATPase activities (DNA maturation and packaging). The endonuclease activity cleaves the viral DNA generating 5'overhangs. The strand separation activity separates the cohesive ends generating the single-stranded 'sticky' ends of the mature genome. The DNA-terminase complex binds to the portal of the procapsid thereby activating the translocase activity of the terminase. The terminase packages the viral DNA into the procapsid until the next concatemer reaches the complex. The downstream site is then cut generating the mature right end of the genome, the heterotrimer undocks from the DNA-filled head and remains bound to the left end of concatemer's next genome.</text>
</comment>
<dbReference type="Gene3D" id="3.40.50.300">
    <property type="entry name" value="P-loop containing nucleotide triphosphate hydrolases"/>
    <property type="match status" value="1"/>
</dbReference>
<dbReference type="InterPro" id="IPR014001">
    <property type="entry name" value="Helicase_ATP-bd"/>
</dbReference>